<comment type="caution">
    <text evidence="2">The sequence shown here is derived from an EMBL/GenBank/DDBJ whole genome shotgun (WGS) entry which is preliminary data.</text>
</comment>
<name>A0A9D3ZKP0_9ROSI</name>
<gene>
    <name evidence="2" type="ORF">J1N35_036447</name>
</gene>
<dbReference type="AlphaFoldDB" id="A0A9D3ZKP0"/>
<evidence type="ECO:0000313" key="3">
    <source>
        <dbReference type="Proteomes" id="UP000828251"/>
    </source>
</evidence>
<proteinExistence type="predicted"/>
<keyword evidence="3" id="KW-1185">Reference proteome</keyword>
<evidence type="ECO:0000256" key="1">
    <source>
        <dbReference type="SAM" id="MobiDB-lite"/>
    </source>
</evidence>
<protein>
    <submittedName>
        <fullName evidence="2">Uncharacterized protein</fullName>
    </submittedName>
</protein>
<reference evidence="2 3" key="1">
    <citation type="journal article" date="2021" name="Plant Biotechnol. J.">
        <title>Multi-omics assisted identification of the key and species-specific regulatory components of drought-tolerant mechanisms in Gossypium stocksii.</title>
        <authorList>
            <person name="Yu D."/>
            <person name="Ke L."/>
            <person name="Zhang D."/>
            <person name="Wu Y."/>
            <person name="Sun Y."/>
            <person name="Mei J."/>
            <person name="Sun J."/>
            <person name="Sun Y."/>
        </authorList>
    </citation>
    <scope>NUCLEOTIDE SEQUENCE [LARGE SCALE GENOMIC DNA]</scope>
    <source>
        <strain evidence="3">cv. E1</strain>
        <tissue evidence="2">Leaf</tissue>
    </source>
</reference>
<organism evidence="2 3">
    <name type="scientific">Gossypium stocksii</name>
    <dbReference type="NCBI Taxonomy" id="47602"/>
    <lineage>
        <taxon>Eukaryota</taxon>
        <taxon>Viridiplantae</taxon>
        <taxon>Streptophyta</taxon>
        <taxon>Embryophyta</taxon>
        <taxon>Tracheophyta</taxon>
        <taxon>Spermatophyta</taxon>
        <taxon>Magnoliopsida</taxon>
        <taxon>eudicotyledons</taxon>
        <taxon>Gunneridae</taxon>
        <taxon>Pentapetalae</taxon>
        <taxon>rosids</taxon>
        <taxon>malvids</taxon>
        <taxon>Malvales</taxon>
        <taxon>Malvaceae</taxon>
        <taxon>Malvoideae</taxon>
        <taxon>Gossypium</taxon>
    </lineage>
</organism>
<feature type="region of interest" description="Disordered" evidence="1">
    <location>
        <begin position="64"/>
        <end position="91"/>
    </location>
</feature>
<dbReference type="Proteomes" id="UP000828251">
    <property type="component" value="Unassembled WGS sequence"/>
</dbReference>
<evidence type="ECO:0000313" key="2">
    <source>
        <dbReference type="EMBL" id="KAH1045663.1"/>
    </source>
</evidence>
<dbReference type="EMBL" id="JAIQCV010000011">
    <property type="protein sequence ID" value="KAH1045663.1"/>
    <property type="molecule type" value="Genomic_DNA"/>
</dbReference>
<accession>A0A9D3ZKP0</accession>
<sequence length="91" mass="9923">MLRRSLFSDGTKGRIIGKGCLGGEGLPKLQNVHKANLTNETVKENLPPLNQDAQDDQIDRLTDSSTQQADEALGETQPVDEPNEIPVRIDA</sequence>